<evidence type="ECO:0000313" key="1">
    <source>
        <dbReference type="EMBL" id="KKO19068.1"/>
    </source>
</evidence>
<dbReference type="AlphaFoldDB" id="A0A0M2USM4"/>
<reference evidence="1 2" key="1">
    <citation type="journal article" date="2013" name="BMC Microbiol.">
        <title>Identification of the type II cytochrome c maturation pathway in anammox bacteria by comparative genomics.</title>
        <authorList>
            <person name="Ferousi C."/>
            <person name="Speth D.R."/>
            <person name="Reimann J."/>
            <person name="Op den Camp H.J."/>
            <person name="Allen J.W."/>
            <person name="Keltjens J.T."/>
            <person name="Jetten M.S."/>
        </authorList>
    </citation>
    <scope>NUCLEOTIDE SEQUENCE [LARGE SCALE GENOMIC DNA]</scope>
    <source>
        <strain evidence="1">RU1</strain>
    </source>
</reference>
<sequence length="69" mass="7922">MKFRPGFEKNCAVIMGRYIKRLSIFYVHNTRHDSVSDLFANAFVGLPSHRFTRGQFFLAKVGNGEKILS</sequence>
<protein>
    <submittedName>
        <fullName evidence="1">Uncharacterized protein</fullName>
    </submittedName>
</protein>
<name>A0A0M2USM4_9BACT</name>
<dbReference type="Proteomes" id="UP000034954">
    <property type="component" value="Unassembled WGS sequence"/>
</dbReference>
<accession>A0A0M2USM4</accession>
<proteinExistence type="predicted"/>
<gene>
    <name evidence="1" type="ORF">BROFUL_02249</name>
</gene>
<comment type="caution">
    <text evidence="1">The sequence shown here is derived from an EMBL/GenBank/DDBJ whole genome shotgun (WGS) entry which is preliminary data.</text>
</comment>
<keyword evidence="2" id="KW-1185">Reference proteome</keyword>
<dbReference type="EMBL" id="LAQJ01000222">
    <property type="protein sequence ID" value="KKO19068.1"/>
    <property type="molecule type" value="Genomic_DNA"/>
</dbReference>
<evidence type="ECO:0000313" key="2">
    <source>
        <dbReference type="Proteomes" id="UP000034954"/>
    </source>
</evidence>
<organism evidence="1 2">
    <name type="scientific">Candidatus Brocadia fulgida</name>
    <dbReference type="NCBI Taxonomy" id="380242"/>
    <lineage>
        <taxon>Bacteria</taxon>
        <taxon>Pseudomonadati</taxon>
        <taxon>Planctomycetota</taxon>
        <taxon>Candidatus Brocadiia</taxon>
        <taxon>Candidatus Brocadiales</taxon>
        <taxon>Candidatus Brocadiaceae</taxon>
        <taxon>Candidatus Brocadia</taxon>
    </lineage>
</organism>